<keyword evidence="5" id="KW-1185">Reference proteome</keyword>
<proteinExistence type="predicted"/>
<dbReference type="Proteomes" id="UP000262939">
    <property type="component" value="Unassembled WGS sequence"/>
</dbReference>
<organism evidence="4 5">
    <name type="scientific">Peribacillus glennii</name>
    <dbReference type="NCBI Taxonomy" id="2303991"/>
    <lineage>
        <taxon>Bacteria</taxon>
        <taxon>Bacillati</taxon>
        <taxon>Bacillota</taxon>
        <taxon>Bacilli</taxon>
        <taxon>Bacillales</taxon>
        <taxon>Bacillaceae</taxon>
        <taxon>Peribacillus</taxon>
    </lineage>
</organism>
<gene>
    <name evidence="4" type="ORF">D0466_03110</name>
</gene>
<keyword evidence="1" id="KW-0175">Coiled coil</keyword>
<feature type="transmembrane region" description="Helical" evidence="2">
    <location>
        <begin position="329"/>
        <end position="347"/>
    </location>
</feature>
<comment type="caution">
    <text evidence="4">The sequence shown here is derived from an EMBL/GenBank/DDBJ whole genome shotgun (WGS) entry which is preliminary data.</text>
</comment>
<evidence type="ECO:0000256" key="2">
    <source>
        <dbReference type="SAM" id="Phobius"/>
    </source>
</evidence>
<dbReference type="RefSeq" id="WP_117321098.1">
    <property type="nucleotide sequence ID" value="NZ_QVTD01000003.1"/>
</dbReference>
<keyword evidence="2" id="KW-0472">Membrane</keyword>
<evidence type="ECO:0000313" key="5">
    <source>
        <dbReference type="Proteomes" id="UP000262939"/>
    </source>
</evidence>
<keyword evidence="3" id="KW-0732">Signal</keyword>
<feature type="signal peptide" evidence="3">
    <location>
        <begin position="1"/>
        <end position="24"/>
    </location>
</feature>
<keyword evidence="2" id="KW-0812">Transmembrane</keyword>
<feature type="chain" id="PRO_5016704040" evidence="3">
    <location>
        <begin position="25"/>
        <end position="353"/>
    </location>
</feature>
<reference evidence="4 5" key="1">
    <citation type="submission" date="2018-08" db="EMBL/GenBank/DDBJ databases">
        <title>Bacillus chawlae sp. nov., Bacillus glennii sp. nov., and Bacillus saganii sp. nov. Isolated from the Vehicle Assembly Building at Kennedy Space Center where the Viking Spacecraft were Assembled.</title>
        <authorList>
            <person name="Seuylemezian A."/>
            <person name="Vaishampayan P."/>
        </authorList>
    </citation>
    <scope>NUCLEOTIDE SEQUENCE [LARGE SCALE GENOMIC DNA]</scope>
    <source>
        <strain evidence="4 5">V44-8</strain>
    </source>
</reference>
<dbReference type="NCBIfam" id="TIGR04383">
    <property type="entry name" value="acidic_w_LPXTA"/>
    <property type="match status" value="1"/>
</dbReference>
<dbReference type="OrthoDB" id="2718583at2"/>
<evidence type="ECO:0000256" key="3">
    <source>
        <dbReference type="SAM" id="SignalP"/>
    </source>
</evidence>
<name>A0A372LG34_9BACI</name>
<dbReference type="EMBL" id="QVTD01000003">
    <property type="protein sequence ID" value="RFU64922.1"/>
    <property type="molecule type" value="Genomic_DNA"/>
</dbReference>
<sequence>MKKITGSVLAFILFLSILPMTSFAAQDPTFDEDMEAYLKEISDIRGFEVTREDIDSVLANDYEQLEDYESVEELSVVLGDVIKADYSNLEDYLAEIDLTVEQAKNVLLENDDEIDHYIFVNDLLNSLMFYTSPEEEFDELFDEETMEELLTIFQEEFDITEKELENLANHFAAIEEELSTDEATAKFEKLAERMMAFEDFETLDELTPEQVSEIIAIYDELFAMLHMKLDFALVKDGKETPITLWDVLKMEELINAKLKVNIYDLAGNLLADLLITGEMVDGETVREIGQDLGTATEKVEKVVKEKTKVKSVKVQTEKGGKLPKTAGNYLMNGLIGLCMALSGIMLYRTYRRV</sequence>
<keyword evidence="2" id="KW-1133">Transmembrane helix</keyword>
<evidence type="ECO:0000256" key="1">
    <source>
        <dbReference type="SAM" id="Coils"/>
    </source>
</evidence>
<feature type="coiled-coil region" evidence="1">
    <location>
        <begin position="150"/>
        <end position="177"/>
    </location>
</feature>
<dbReference type="AlphaFoldDB" id="A0A372LG34"/>
<accession>A0A372LG34</accession>
<evidence type="ECO:0000313" key="4">
    <source>
        <dbReference type="EMBL" id="RFU64922.1"/>
    </source>
</evidence>
<dbReference type="InterPro" id="IPR030832">
    <property type="entry name" value="Acidic_LPXTA"/>
</dbReference>
<protein>
    <submittedName>
        <fullName evidence="4">Processed acidic surface protein</fullName>
    </submittedName>
</protein>